<reference evidence="3" key="3">
    <citation type="submission" date="2021-10" db="EMBL/GenBank/DDBJ databases">
        <title>Collection of gut derived symbiotic bacterial strains cultured from healthy donors.</title>
        <authorList>
            <person name="Lin H."/>
            <person name="Littmann E."/>
            <person name="Kohout C."/>
            <person name="Pamer E.G."/>
        </authorList>
    </citation>
    <scope>NUCLEOTIDE SEQUENCE</scope>
    <source>
        <strain evidence="3">DFI.9.42</strain>
    </source>
</reference>
<dbReference type="EMBL" id="QSKC01000006">
    <property type="protein sequence ID" value="RHE32574.1"/>
    <property type="molecule type" value="Genomic_DNA"/>
</dbReference>
<feature type="transmembrane region" description="Helical" evidence="1">
    <location>
        <begin position="12"/>
        <end position="33"/>
    </location>
</feature>
<evidence type="ECO:0000313" key="2">
    <source>
        <dbReference type="EMBL" id="CUN09893.1"/>
    </source>
</evidence>
<dbReference type="Proteomes" id="UP000285290">
    <property type="component" value="Unassembled WGS sequence"/>
</dbReference>
<sequence>MKKRREFSNFGFSTILLTFSMICIVTFSALAFVTANSDYKLSKRVADNNSSYYRACEKVWDEISQIDAILASAYDGSPDKAAYYEAIKTALSDNDTAINKNLAENESNGKVTGLTYTITCTVSDTQTLTVKLDINYPVHRQDAFYKIKQWKLNTDTAFEENDTLNLIGGN</sequence>
<dbReference type="EMBL" id="QSJS01000006">
    <property type="protein sequence ID" value="RHD95473.1"/>
    <property type="molecule type" value="Genomic_DNA"/>
</dbReference>
<dbReference type="RefSeq" id="WP_055238187.1">
    <property type="nucleotide sequence ID" value="NZ_CYXM01000008.1"/>
</dbReference>
<reference evidence="9 10" key="2">
    <citation type="submission" date="2018-08" db="EMBL/GenBank/DDBJ databases">
        <title>A genome reference for cultivated species of the human gut microbiota.</title>
        <authorList>
            <person name="Zou Y."/>
            <person name="Xue W."/>
            <person name="Luo G."/>
        </authorList>
    </citation>
    <scope>NUCLEOTIDE SEQUENCE [LARGE SCALE GENOMIC DNA]</scope>
    <source>
        <strain evidence="7 12">AF39-14AC</strain>
        <strain evidence="6 11">AM29-10</strain>
        <strain evidence="5 10">AM30-13AC</strain>
        <strain evidence="4 9">AM47-6BH</strain>
    </source>
</reference>
<evidence type="ECO:0000313" key="10">
    <source>
        <dbReference type="Proteomes" id="UP000284835"/>
    </source>
</evidence>
<dbReference type="EMBL" id="CYXM01000008">
    <property type="protein sequence ID" value="CUN09893.1"/>
    <property type="molecule type" value="Genomic_DNA"/>
</dbReference>
<evidence type="ECO:0000313" key="12">
    <source>
        <dbReference type="Proteomes" id="UP000286181"/>
    </source>
</evidence>
<dbReference type="EMBL" id="QSES01000002">
    <property type="protein sequence ID" value="RGZ95529.1"/>
    <property type="molecule type" value="Genomic_DNA"/>
</dbReference>
<name>A0A173U491_9FIRM</name>
<organism evidence="2 8">
    <name type="scientific">Agathobacter rectalis</name>
    <dbReference type="NCBI Taxonomy" id="39491"/>
    <lineage>
        <taxon>Bacteria</taxon>
        <taxon>Bacillati</taxon>
        <taxon>Bacillota</taxon>
        <taxon>Clostridia</taxon>
        <taxon>Lachnospirales</taxon>
        <taxon>Lachnospiraceae</taxon>
        <taxon>Agathobacter</taxon>
    </lineage>
</organism>
<evidence type="ECO:0000313" key="4">
    <source>
        <dbReference type="EMBL" id="RGZ95529.1"/>
    </source>
</evidence>
<dbReference type="Proteomes" id="UP000095673">
    <property type="component" value="Unassembled WGS sequence"/>
</dbReference>
<dbReference type="Proteomes" id="UP000284835">
    <property type="component" value="Unassembled WGS sequence"/>
</dbReference>
<gene>
    <name evidence="7" type="ORF">DW038_05635</name>
    <name evidence="6" type="ORF">DW753_06050</name>
    <name evidence="5" type="ORF">DW775_06015</name>
    <name evidence="4" type="ORF">DW967_01790</name>
    <name evidence="2" type="ORF">ERS852580_01979</name>
    <name evidence="3" type="ORF">LIZ56_09245</name>
</gene>
<keyword evidence="1" id="KW-0472">Membrane</keyword>
<evidence type="ECO:0000256" key="1">
    <source>
        <dbReference type="SAM" id="Phobius"/>
    </source>
</evidence>
<evidence type="ECO:0000313" key="3">
    <source>
        <dbReference type="EMBL" id="MCB6938589.1"/>
    </source>
</evidence>
<evidence type="ECO:0000313" key="9">
    <source>
        <dbReference type="Proteomes" id="UP000283721"/>
    </source>
</evidence>
<dbReference type="Proteomes" id="UP000286181">
    <property type="component" value="Unassembled WGS sequence"/>
</dbReference>
<keyword evidence="1" id="KW-0812">Transmembrane</keyword>
<dbReference type="EMBL" id="JAJCJK010000012">
    <property type="protein sequence ID" value="MCB6938589.1"/>
    <property type="molecule type" value="Genomic_DNA"/>
</dbReference>
<dbReference type="OrthoDB" id="2047533at2"/>
<dbReference type="AlphaFoldDB" id="A0A173U491"/>
<evidence type="ECO:0000313" key="8">
    <source>
        <dbReference type="Proteomes" id="UP000095673"/>
    </source>
</evidence>
<evidence type="ECO:0000313" key="7">
    <source>
        <dbReference type="EMBL" id="RHL06368.1"/>
    </source>
</evidence>
<evidence type="ECO:0000313" key="11">
    <source>
        <dbReference type="Proteomes" id="UP000285290"/>
    </source>
</evidence>
<proteinExistence type="predicted"/>
<dbReference type="Proteomes" id="UP001197684">
    <property type="component" value="Unassembled WGS sequence"/>
</dbReference>
<keyword evidence="1" id="KW-1133">Transmembrane helix</keyword>
<reference evidence="2 8" key="1">
    <citation type="submission" date="2015-09" db="EMBL/GenBank/DDBJ databases">
        <authorList>
            <consortium name="Pathogen Informatics"/>
        </authorList>
    </citation>
    <scope>NUCLEOTIDE SEQUENCE [LARGE SCALE GENOMIC DNA]</scope>
    <source>
        <strain evidence="2 8">2789STDY5834968</strain>
    </source>
</reference>
<accession>A0A173U491</accession>
<dbReference type="Proteomes" id="UP000283721">
    <property type="component" value="Unassembled WGS sequence"/>
</dbReference>
<evidence type="ECO:0000313" key="6">
    <source>
        <dbReference type="EMBL" id="RHE32574.1"/>
    </source>
</evidence>
<protein>
    <submittedName>
        <fullName evidence="2">Uncharacterized protein</fullName>
    </submittedName>
</protein>
<dbReference type="EMBL" id="QROF01000003">
    <property type="protein sequence ID" value="RHL06368.1"/>
    <property type="molecule type" value="Genomic_DNA"/>
</dbReference>
<evidence type="ECO:0000313" key="5">
    <source>
        <dbReference type="EMBL" id="RHD95473.1"/>
    </source>
</evidence>